<name>A0A563EX40_9PSEU</name>
<dbReference type="Pfam" id="PF08386">
    <property type="entry name" value="Abhydrolase_4"/>
    <property type="match status" value="1"/>
</dbReference>
<feature type="domain" description="AB hydrolase-1" evidence="5">
    <location>
        <begin position="101"/>
        <end position="330"/>
    </location>
</feature>
<keyword evidence="8" id="KW-1185">Reference proteome</keyword>
<evidence type="ECO:0000313" key="7">
    <source>
        <dbReference type="EMBL" id="TWP52270.1"/>
    </source>
</evidence>
<dbReference type="EMBL" id="VOBR01000006">
    <property type="protein sequence ID" value="TWP52270.1"/>
    <property type="molecule type" value="Genomic_DNA"/>
</dbReference>
<evidence type="ECO:0000313" key="8">
    <source>
        <dbReference type="Proteomes" id="UP000316639"/>
    </source>
</evidence>
<dbReference type="GO" id="GO:0016787">
    <property type="term" value="F:hydrolase activity"/>
    <property type="evidence" value="ECO:0007669"/>
    <property type="project" value="UniProtKB-KW"/>
</dbReference>
<evidence type="ECO:0000256" key="1">
    <source>
        <dbReference type="ARBA" id="ARBA00010088"/>
    </source>
</evidence>
<dbReference type="SUPFAM" id="SSF53474">
    <property type="entry name" value="alpha/beta-Hydrolases"/>
    <property type="match status" value="1"/>
</dbReference>
<keyword evidence="3 7" id="KW-0378">Hydrolase</keyword>
<comment type="similarity">
    <text evidence="1">Belongs to the peptidase S33 family.</text>
</comment>
<proteinExistence type="inferred from homology"/>
<evidence type="ECO:0000256" key="2">
    <source>
        <dbReference type="ARBA" id="ARBA00022729"/>
    </source>
</evidence>
<feature type="signal peptide" evidence="4">
    <location>
        <begin position="1"/>
        <end position="29"/>
    </location>
</feature>
<dbReference type="InterPro" id="IPR013595">
    <property type="entry name" value="Pept_S33_TAP-like_C"/>
</dbReference>
<keyword evidence="2 4" id="KW-0732">Signal</keyword>
<dbReference type="InterPro" id="IPR051601">
    <property type="entry name" value="Serine_prot/Carboxylest_S33"/>
</dbReference>
<dbReference type="Pfam" id="PF00561">
    <property type="entry name" value="Abhydrolase_1"/>
    <property type="match status" value="1"/>
</dbReference>
<evidence type="ECO:0000259" key="6">
    <source>
        <dbReference type="Pfam" id="PF08386"/>
    </source>
</evidence>
<organism evidence="7 8">
    <name type="scientific">Lentzea tibetensis</name>
    <dbReference type="NCBI Taxonomy" id="2591470"/>
    <lineage>
        <taxon>Bacteria</taxon>
        <taxon>Bacillati</taxon>
        <taxon>Actinomycetota</taxon>
        <taxon>Actinomycetes</taxon>
        <taxon>Pseudonocardiales</taxon>
        <taxon>Pseudonocardiaceae</taxon>
        <taxon>Lentzea</taxon>
    </lineage>
</organism>
<dbReference type="Proteomes" id="UP000316639">
    <property type="component" value="Unassembled WGS sequence"/>
</dbReference>
<comment type="caution">
    <text evidence="7">The sequence shown here is derived from an EMBL/GenBank/DDBJ whole genome shotgun (WGS) entry which is preliminary data.</text>
</comment>
<feature type="chain" id="PRO_5021951777" evidence="4">
    <location>
        <begin position="30"/>
        <end position="527"/>
    </location>
</feature>
<dbReference type="RefSeq" id="WP_146351065.1">
    <property type="nucleotide sequence ID" value="NZ_VOBR01000006.1"/>
</dbReference>
<dbReference type="Gene3D" id="3.40.50.1820">
    <property type="entry name" value="alpha/beta hydrolase"/>
    <property type="match status" value="1"/>
</dbReference>
<dbReference type="InterPro" id="IPR029058">
    <property type="entry name" value="AB_hydrolase_fold"/>
</dbReference>
<sequence length="527" mass="57190">MRNSRWGAAALVAPLAASLVVASASSAQAADYPKRLEPFYTQAVSWAECPAGWVTPSTGVECATVIVPVDYKNPDDGSLEIAISRKKAGDPARRRGILFTNPGGPGGSGLRLVNWFDGQEARQVYDVIGMDPRGVGRSTNLLCISTGSDDEFPTRPTEAQLSNWTDYARAQEVNCQRGGGEMRRFINTMNTARDMDVVRGALGEKKLNYVGYSYGTHLGSVYGTLFPTKLDRSVLDSALDPNKTWHGSDPDVVDSMVFNFRKWAEWTAARNSTFGLGTSYAAVRAEVEKIAQKLVAGPYGGYTNQSQFDNAAGASTRYRRTWASFSRHVQSLKVGTADPAETQAMNKAISAMDIEPTSPGTYYAVTCEWDWSTDVQSYYADMRRYRDNHPYGGTVEYGAPQNCTFRGFTRPELIPAITRKYPTGLVINSDGDTQTPYANGQAMAEHLREPLISVSNDGQHGHYALRGNACVDKIVNKYLVSGVLPASRTTCAGTDVAENVAPGQVGVASVKPLSALFTEIGQAPQPF</sequence>
<evidence type="ECO:0000256" key="4">
    <source>
        <dbReference type="SAM" id="SignalP"/>
    </source>
</evidence>
<dbReference type="PANTHER" id="PTHR43248:SF29">
    <property type="entry name" value="TRIPEPTIDYL AMINOPEPTIDASE"/>
    <property type="match status" value="1"/>
</dbReference>
<dbReference type="AlphaFoldDB" id="A0A563EX40"/>
<evidence type="ECO:0000259" key="5">
    <source>
        <dbReference type="Pfam" id="PF00561"/>
    </source>
</evidence>
<dbReference type="InterPro" id="IPR000073">
    <property type="entry name" value="AB_hydrolase_1"/>
</dbReference>
<dbReference type="PANTHER" id="PTHR43248">
    <property type="entry name" value="2-SUCCINYL-6-HYDROXY-2,4-CYCLOHEXADIENE-1-CARBOXYLATE SYNTHASE"/>
    <property type="match status" value="1"/>
</dbReference>
<dbReference type="OrthoDB" id="3930934at2"/>
<gene>
    <name evidence="7" type="ORF">FKR81_11945</name>
</gene>
<protein>
    <submittedName>
        <fullName evidence="7">Alpha/beta hydrolase</fullName>
    </submittedName>
</protein>
<reference evidence="7 8" key="1">
    <citation type="submission" date="2019-07" db="EMBL/GenBank/DDBJ databases">
        <title>Lentzea xizangensis sp. nov., isolated from Qinghai-Tibetan Plateau Soils.</title>
        <authorList>
            <person name="Huang J."/>
        </authorList>
    </citation>
    <scope>NUCLEOTIDE SEQUENCE [LARGE SCALE GENOMIC DNA]</scope>
    <source>
        <strain evidence="7 8">FXJ1.1311</strain>
    </source>
</reference>
<feature type="domain" description="Peptidase S33 tripeptidyl aminopeptidase-like C-terminal" evidence="6">
    <location>
        <begin position="393"/>
        <end position="491"/>
    </location>
</feature>
<evidence type="ECO:0000256" key="3">
    <source>
        <dbReference type="ARBA" id="ARBA00022801"/>
    </source>
</evidence>
<accession>A0A563EX40</accession>